<organism evidence="1 2">
    <name type="scientific">Persimmon virus B</name>
    <dbReference type="NCBI Taxonomy" id="1493829"/>
    <lineage>
        <taxon>Viruses</taxon>
        <taxon>Riboviria</taxon>
        <taxon>Orthornavirae</taxon>
        <taxon>Kitrinoviricota</taxon>
        <taxon>Alsuviricetes</taxon>
        <taxon>Martellivirales</taxon>
        <taxon>Closteroviridae</taxon>
        <taxon>Olivavirus</taxon>
        <taxon>Olivavirus betadiospyri</taxon>
    </lineage>
</organism>
<dbReference type="Proteomes" id="UP000203837">
    <property type="component" value="Segment"/>
</dbReference>
<accession>A0A0A8JCX5</accession>
<dbReference type="RefSeq" id="YP_009112891.1">
    <property type="nucleotide sequence ID" value="NC_025967.1"/>
</dbReference>
<gene>
    <name evidence="1" type="primary">p19</name>
</gene>
<sequence length="167" mass="18921">MDSKVIVTLNLNGSLSAIHNSDTNVNEQSIIESLFIKNWFRITDDLAVEETVRLLIESESGKYKYLSNKGCVSELALDLNVLLNDFGISTGQKTVRTLVFGSDQSNLLKSMLISSHYYLSVYFLDYAVFSVVKPWECVTNDTYHFVVNNKIDLEDDCAIIPGMRWMC</sequence>
<dbReference type="GeneID" id="22654081"/>
<proteinExistence type="predicted"/>
<keyword evidence="2" id="KW-1185">Reference proteome</keyword>
<protein>
    <submittedName>
        <fullName evidence="1">19 kDa protein</fullName>
    </submittedName>
</protein>
<dbReference type="EMBL" id="AB923924">
    <property type="protein sequence ID" value="BAQ08213.1"/>
    <property type="molecule type" value="Genomic_RNA"/>
</dbReference>
<dbReference type="KEGG" id="vg:22654081"/>
<reference evidence="1 2" key="1">
    <citation type="submission" date="2014-04" db="EMBL/GenBank/DDBJ databases">
        <title>An assemblage of novel putative closterovirus variants from American persimmon.</title>
        <authorList>
            <person name="Ito T."/>
            <person name="Sato A."/>
            <person name="Suzaki K."/>
        </authorList>
    </citation>
    <scope>NUCLEOTIDE SEQUENCE [LARGE SCALE GENOMIC DNA]</scope>
    <source>
        <strain evidence="1">Variant 1</strain>
    </source>
</reference>
<evidence type="ECO:0000313" key="2">
    <source>
        <dbReference type="Proteomes" id="UP000203837"/>
    </source>
</evidence>
<evidence type="ECO:0000313" key="1">
    <source>
        <dbReference type="EMBL" id="BAQ08213.1"/>
    </source>
</evidence>
<name>A0A0A8JCX5_9CLOS</name>